<sequence>NEILFMIDTCQANTMYSKFYSPNILATGSAKLDQNSYSYENDNDIGVSVIDRYTHYILEFMEQINKTSHESMADLFASYDPAKIHSDPGVRADLFGRPLNEVRITDFFGGVAQVEVGNGGDGEARASPSGTSDGPTKGENSPAAAAVNVSQAQGKVAPPSKPAEWRITRAWGGVLLLGVLVGWVGFKR</sequence>
<organism evidence="4 5">
    <name type="scientific">Mycena metata</name>
    <dbReference type="NCBI Taxonomy" id="1033252"/>
    <lineage>
        <taxon>Eukaryota</taxon>
        <taxon>Fungi</taxon>
        <taxon>Dikarya</taxon>
        <taxon>Basidiomycota</taxon>
        <taxon>Agaricomycotina</taxon>
        <taxon>Agaricomycetes</taxon>
        <taxon>Agaricomycetidae</taxon>
        <taxon>Agaricales</taxon>
        <taxon>Marasmiineae</taxon>
        <taxon>Mycenaceae</taxon>
        <taxon>Mycena</taxon>
    </lineage>
</organism>
<dbReference type="InterPro" id="IPR028361">
    <property type="entry name" value="GPI_transamidase"/>
</dbReference>
<gene>
    <name evidence="4" type="ORF">B0H16DRAFT_1339334</name>
</gene>
<dbReference type="GO" id="GO:0003923">
    <property type="term" value="F:GPI-anchor transamidase activity"/>
    <property type="evidence" value="ECO:0007669"/>
    <property type="project" value="InterPro"/>
</dbReference>
<accession>A0AAD7HA38</accession>
<proteinExistence type="predicted"/>
<dbReference type="PANTHER" id="PTHR48067:SF1">
    <property type="entry name" value="GPI-ANCHOR TRANSAMIDASE"/>
    <property type="match status" value="1"/>
</dbReference>
<comment type="caution">
    <text evidence="4">The sequence shown here is derived from an EMBL/GenBank/DDBJ whole genome shotgun (WGS) entry which is preliminary data.</text>
</comment>
<dbReference type="Gene3D" id="3.40.50.1460">
    <property type="match status" value="1"/>
</dbReference>
<evidence type="ECO:0000313" key="4">
    <source>
        <dbReference type="EMBL" id="KAJ7716094.1"/>
    </source>
</evidence>
<keyword evidence="3" id="KW-1133">Transmembrane helix</keyword>
<feature type="transmembrane region" description="Helical" evidence="3">
    <location>
        <begin position="170"/>
        <end position="186"/>
    </location>
</feature>
<feature type="region of interest" description="Disordered" evidence="2">
    <location>
        <begin position="118"/>
        <end position="142"/>
    </location>
</feature>
<keyword evidence="5" id="KW-1185">Reference proteome</keyword>
<evidence type="ECO:0000313" key="5">
    <source>
        <dbReference type="Proteomes" id="UP001215598"/>
    </source>
</evidence>
<keyword evidence="3" id="KW-0472">Membrane</keyword>
<evidence type="ECO:0000256" key="2">
    <source>
        <dbReference type="SAM" id="MobiDB-lite"/>
    </source>
</evidence>
<protein>
    <submittedName>
        <fullName evidence="4">Phosphatidylinositol glycan anchor biosynthesis, class K, isoform CRA_c</fullName>
    </submittedName>
</protein>
<dbReference type="GO" id="GO:0016255">
    <property type="term" value="P:attachment of GPI anchor to protein"/>
    <property type="evidence" value="ECO:0007669"/>
    <property type="project" value="InterPro"/>
</dbReference>
<evidence type="ECO:0000256" key="1">
    <source>
        <dbReference type="ARBA" id="ARBA00022729"/>
    </source>
</evidence>
<dbReference type="PANTHER" id="PTHR48067">
    <property type="entry name" value="GPI-ANCHOR TRANSAMIDASE"/>
    <property type="match status" value="1"/>
</dbReference>
<keyword evidence="1" id="KW-0732">Signal</keyword>
<dbReference type="Proteomes" id="UP001215598">
    <property type="component" value="Unassembled WGS sequence"/>
</dbReference>
<feature type="non-terminal residue" evidence="4">
    <location>
        <position position="188"/>
    </location>
</feature>
<dbReference type="EMBL" id="JARKIB010000297">
    <property type="protein sequence ID" value="KAJ7716094.1"/>
    <property type="molecule type" value="Genomic_DNA"/>
</dbReference>
<keyword evidence="3" id="KW-0812">Transmembrane</keyword>
<dbReference type="GO" id="GO:0042765">
    <property type="term" value="C:GPI-anchor transamidase complex"/>
    <property type="evidence" value="ECO:0007669"/>
    <property type="project" value="InterPro"/>
</dbReference>
<dbReference type="AlphaFoldDB" id="A0AAD7HA38"/>
<evidence type="ECO:0000256" key="3">
    <source>
        <dbReference type="SAM" id="Phobius"/>
    </source>
</evidence>
<reference evidence="4" key="1">
    <citation type="submission" date="2023-03" db="EMBL/GenBank/DDBJ databases">
        <title>Massive genome expansion in bonnet fungi (Mycena s.s.) driven by repeated elements and novel gene families across ecological guilds.</title>
        <authorList>
            <consortium name="Lawrence Berkeley National Laboratory"/>
            <person name="Harder C.B."/>
            <person name="Miyauchi S."/>
            <person name="Viragh M."/>
            <person name="Kuo A."/>
            <person name="Thoen E."/>
            <person name="Andreopoulos B."/>
            <person name="Lu D."/>
            <person name="Skrede I."/>
            <person name="Drula E."/>
            <person name="Henrissat B."/>
            <person name="Morin E."/>
            <person name="Kohler A."/>
            <person name="Barry K."/>
            <person name="LaButti K."/>
            <person name="Morin E."/>
            <person name="Salamov A."/>
            <person name="Lipzen A."/>
            <person name="Mereny Z."/>
            <person name="Hegedus B."/>
            <person name="Baldrian P."/>
            <person name="Stursova M."/>
            <person name="Weitz H."/>
            <person name="Taylor A."/>
            <person name="Grigoriev I.V."/>
            <person name="Nagy L.G."/>
            <person name="Martin F."/>
            <person name="Kauserud H."/>
        </authorList>
    </citation>
    <scope>NUCLEOTIDE SEQUENCE</scope>
    <source>
        <strain evidence="4">CBHHK182m</strain>
    </source>
</reference>
<name>A0AAD7HA38_9AGAR</name>